<organism evidence="1 2">
    <name type="scientific">Vulcanisaeta moutnovskia (strain 768-28)</name>
    <dbReference type="NCBI Taxonomy" id="985053"/>
    <lineage>
        <taxon>Archaea</taxon>
        <taxon>Thermoproteota</taxon>
        <taxon>Thermoprotei</taxon>
        <taxon>Thermoproteales</taxon>
        <taxon>Thermoproteaceae</taxon>
        <taxon>Vulcanisaeta</taxon>
    </lineage>
</organism>
<dbReference type="eggNOG" id="arCOG05489">
    <property type="taxonomic scope" value="Archaea"/>
</dbReference>
<proteinExistence type="predicted"/>
<evidence type="ECO:0000313" key="2">
    <source>
        <dbReference type="Proteomes" id="UP000007485"/>
    </source>
</evidence>
<gene>
    <name evidence="1" type="ordered locus">VMUT_1828</name>
</gene>
<dbReference type="EMBL" id="CP002529">
    <property type="protein sequence ID" value="ADY02029.1"/>
    <property type="molecule type" value="Genomic_DNA"/>
</dbReference>
<keyword evidence="2" id="KW-1185">Reference proteome</keyword>
<dbReference type="Proteomes" id="UP000007485">
    <property type="component" value="Chromosome"/>
</dbReference>
<protein>
    <submittedName>
        <fullName evidence="1">Uncharacterized protein</fullName>
    </submittedName>
</protein>
<accession>F0QVC7</accession>
<reference evidence="1 2" key="1">
    <citation type="journal article" date="2011" name="J. Bacteriol.">
        <title>Complete genome sequence of 'Vulcanisaeta moutnovskia' strain 768-28, a novel member of the hyperthermophilic crenarchaeal genus vulcanisaeta.</title>
        <authorList>
            <person name="Gumerov V.M."/>
            <person name="Mardanov A.V."/>
            <person name="Beletsky A.V."/>
            <person name="Prokofeva M.I."/>
            <person name="Bonch-Osmolovskaya E.A."/>
            <person name="Ravin N.V."/>
            <person name="Skryabin K.G."/>
        </authorList>
    </citation>
    <scope>NUCLEOTIDE SEQUENCE [LARGE SCALE GENOMIC DNA]</scope>
    <source>
        <strain evidence="1 2">768-28</strain>
    </source>
</reference>
<evidence type="ECO:0000313" key="1">
    <source>
        <dbReference type="EMBL" id="ADY02029.1"/>
    </source>
</evidence>
<sequence>MLLNLNAFLSLMSEPVPIHAEGIFTMGIDGGVWENLIFEYLDENHYYRGLLRNREGLLNELRTVMRNMQGFLDEETIKINGEAVRARVIDVSLGFRGSFDRPYLEFYIYFKGNLRRGVNRYENYYEEEVAEYDYEIVWLFPPGFRIIEYEFAGEGSVMGGGNILRLIVRKGLKVGNYESIIFEVP</sequence>
<name>F0QVC7_VULM7</name>
<dbReference type="AlphaFoldDB" id="F0QVC7"/>
<dbReference type="HOGENOM" id="CLU_1412424_0_0_2"/>
<dbReference type="KEGG" id="vmo:VMUT_1828"/>